<dbReference type="InterPro" id="IPR032466">
    <property type="entry name" value="Metal_Hydrolase"/>
</dbReference>
<dbReference type="Gene3D" id="3.20.20.140">
    <property type="entry name" value="Metal-dependent hydrolases"/>
    <property type="match status" value="1"/>
</dbReference>
<keyword evidence="1" id="KW-0456">Lyase</keyword>
<dbReference type="InterPro" id="IPR032465">
    <property type="entry name" value="ACMSD"/>
</dbReference>
<dbReference type="EMBL" id="LSZQ01000046">
    <property type="protein sequence ID" value="KXU35530.1"/>
    <property type="molecule type" value="Genomic_DNA"/>
</dbReference>
<evidence type="ECO:0000313" key="4">
    <source>
        <dbReference type="Proteomes" id="UP000070058"/>
    </source>
</evidence>
<dbReference type="PANTHER" id="PTHR21240:SF28">
    <property type="entry name" value="ISO-OROTATE DECARBOXYLASE (EUROFUNG)"/>
    <property type="match status" value="1"/>
</dbReference>
<feature type="domain" description="Amidohydrolase-related" evidence="2">
    <location>
        <begin position="2"/>
        <end position="311"/>
    </location>
</feature>
<dbReference type="GO" id="GO:0005737">
    <property type="term" value="C:cytoplasm"/>
    <property type="evidence" value="ECO:0007669"/>
    <property type="project" value="TreeGrafter"/>
</dbReference>
<evidence type="ECO:0000313" key="3">
    <source>
        <dbReference type="EMBL" id="KXU35530.1"/>
    </source>
</evidence>
<sequence>MIDMHVHLYPPEINADPAGWAARAGEPHWATLSTRRRKSGQPVQGFPSVEELLRAMDEAGVERSVLLGWYWERAENCRLQNRFYADCVYAHPDRISAFASVSPSAGEDAVLHELDWAREHGLCGVGELSPHSIGWACEDPILAAVLARAGDWGWPVNLHVTEPVSRDYPGKVETPLADFAQLAAAHPHTPLILAHWGGRLPLLLGGAAGADTAAYVEDGGAAVDFALPQNLYFDTAASPLIYGPDIWQKFVARVGAERVLFGSDYPLNLYPALSAEPDIARFAAELRERSGLTAEEICVISTDNARRLLGRL</sequence>
<dbReference type="SUPFAM" id="SSF51556">
    <property type="entry name" value="Metallo-dependent hydrolases"/>
    <property type="match status" value="1"/>
</dbReference>
<dbReference type="OrthoDB" id="9771932at2"/>
<dbReference type="Pfam" id="PF04909">
    <property type="entry name" value="Amidohydro_2"/>
    <property type="match status" value="1"/>
</dbReference>
<dbReference type="AlphaFoldDB" id="A0A139SM22"/>
<dbReference type="PANTHER" id="PTHR21240">
    <property type="entry name" value="2-AMINO-3-CARBOXYLMUCONATE-6-SEMIALDEHYDE DECARBOXYLASE"/>
    <property type="match status" value="1"/>
</dbReference>
<dbReference type="GO" id="GO:0016787">
    <property type="term" value="F:hydrolase activity"/>
    <property type="evidence" value="ECO:0007669"/>
    <property type="project" value="InterPro"/>
</dbReference>
<dbReference type="RefSeq" id="WP_068630236.1">
    <property type="nucleotide sequence ID" value="NZ_LSZQ01000046.1"/>
</dbReference>
<comment type="caution">
    <text evidence="3">The sequence shown here is derived from an EMBL/GenBank/DDBJ whole genome shotgun (WGS) entry which is preliminary data.</text>
</comment>
<dbReference type="GO" id="GO:0019748">
    <property type="term" value="P:secondary metabolic process"/>
    <property type="evidence" value="ECO:0007669"/>
    <property type="project" value="TreeGrafter"/>
</dbReference>
<gene>
    <name evidence="3" type="ORF">AXK11_05925</name>
</gene>
<evidence type="ECO:0000259" key="2">
    <source>
        <dbReference type="Pfam" id="PF04909"/>
    </source>
</evidence>
<dbReference type="InterPro" id="IPR006680">
    <property type="entry name" value="Amidohydro-rel"/>
</dbReference>
<dbReference type="Proteomes" id="UP000070058">
    <property type="component" value="Unassembled WGS sequence"/>
</dbReference>
<reference evidence="4" key="1">
    <citation type="submission" date="2016-02" db="EMBL/GenBank/DDBJ databases">
        <authorList>
            <person name="Sanders J.G."/>
            <person name="Lin J.Y."/>
            <person name="Wertz J.T."/>
            <person name="Russell J.A."/>
            <person name="Moreau C.S."/>
            <person name="Powell S."/>
        </authorList>
    </citation>
    <scope>NUCLEOTIDE SEQUENCE [LARGE SCALE GENOMIC DNA]</scope>
    <source>
        <strain evidence="4">CAG34</strain>
    </source>
</reference>
<evidence type="ECO:0000256" key="1">
    <source>
        <dbReference type="ARBA" id="ARBA00023239"/>
    </source>
</evidence>
<accession>A0A139SM22</accession>
<proteinExistence type="predicted"/>
<name>A0A139SM22_9BACT</name>
<organism evidence="3 4">
    <name type="scientific">Cephaloticoccus primus</name>
    <dbReference type="NCBI Taxonomy" id="1548207"/>
    <lineage>
        <taxon>Bacteria</taxon>
        <taxon>Pseudomonadati</taxon>
        <taxon>Verrucomicrobiota</taxon>
        <taxon>Opitutia</taxon>
        <taxon>Opitutales</taxon>
        <taxon>Opitutaceae</taxon>
        <taxon>Cephaloticoccus</taxon>
    </lineage>
</organism>
<dbReference type="GO" id="GO:0016831">
    <property type="term" value="F:carboxy-lyase activity"/>
    <property type="evidence" value="ECO:0007669"/>
    <property type="project" value="InterPro"/>
</dbReference>
<keyword evidence="4" id="KW-1185">Reference proteome</keyword>
<protein>
    <recommendedName>
        <fullName evidence="2">Amidohydrolase-related domain-containing protein</fullName>
    </recommendedName>
</protein>
<dbReference type="STRING" id="1548207.AXK11_05925"/>